<protein>
    <recommendedName>
        <fullName evidence="8">ABC transporter domain-containing protein</fullName>
    </recommendedName>
</protein>
<dbReference type="InterPro" id="IPR017871">
    <property type="entry name" value="ABC_transporter-like_CS"/>
</dbReference>
<evidence type="ECO:0000256" key="5">
    <source>
        <dbReference type="ARBA" id="ARBA00022840"/>
    </source>
</evidence>
<dbReference type="InterPro" id="IPR003439">
    <property type="entry name" value="ABC_transporter-like_ATP-bd"/>
</dbReference>
<feature type="domain" description="ABC transporter" evidence="8">
    <location>
        <begin position="74"/>
        <end position="308"/>
    </location>
</feature>
<dbReference type="GO" id="GO:0005524">
    <property type="term" value="F:ATP binding"/>
    <property type="evidence" value="ECO:0007669"/>
    <property type="project" value="UniProtKB-KW"/>
</dbReference>
<keyword evidence="3" id="KW-0812">Transmembrane</keyword>
<keyword evidence="5" id="KW-0067">ATP-binding</keyword>
<evidence type="ECO:0000256" key="2">
    <source>
        <dbReference type="ARBA" id="ARBA00022448"/>
    </source>
</evidence>
<accession>A0A814U157</accession>
<keyword evidence="6" id="KW-1133">Transmembrane helix</keyword>
<comment type="subcellular location">
    <subcellularLocation>
        <location evidence="1">Membrane</location>
        <topology evidence="1">Multi-pass membrane protein</topology>
    </subcellularLocation>
</comment>
<dbReference type="InterPro" id="IPR027417">
    <property type="entry name" value="P-loop_NTPase"/>
</dbReference>
<comment type="caution">
    <text evidence="9">The sequence shown here is derived from an EMBL/GenBank/DDBJ whole genome shotgun (WGS) entry which is preliminary data.</text>
</comment>
<organism evidence="9 11">
    <name type="scientific">Didymodactylos carnosus</name>
    <dbReference type="NCBI Taxonomy" id="1234261"/>
    <lineage>
        <taxon>Eukaryota</taxon>
        <taxon>Metazoa</taxon>
        <taxon>Spiralia</taxon>
        <taxon>Gnathifera</taxon>
        <taxon>Rotifera</taxon>
        <taxon>Eurotatoria</taxon>
        <taxon>Bdelloidea</taxon>
        <taxon>Philodinida</taxon>
        <taxon>Philodinidae</taxon>
        <taxon>Didymodactylos</taxon>
    </lineage>
</organism>
<dbReference type="SMART" id="SM00382">
    <property type="entry name" value="AAA"/>
    <property type="match status" value="1"/>
</dbReference>
<dbReference type="SUPFAM" id="SSF52540">
    <property type="entry name" value="P-loop containing nucleoside triphosphate hydrolases"/>
    <property type="match status" value="1"/>
</dbReference>
<dbReference type="InterPro" id="IPR003593">
    <property type="entry name" value="AAA+_ATPase"/>
</dbReference>
<dbReference type="EMBL" id="CAJOBC010007398">
    <property type="protein sequence ID" value="CAF3931006.1"/>
    <property type="molecule type" value="Genomic_DNA"/>
</dbReference>
<evidence type="ECO:0000256" key="3">
    <source>
        <dbReference type="ARBA" id="ARBA00022692"/>
    </source>
</evidence>
<proteinExistence type="predicted"/>
<reference evidence="9" key="1">
    <citation type="submission" date="2021-02" db="EMBL/GenBank/DDBJ databases">
        <authorList>
            <person name="Nowell W R."/>
        </authorList>
    </citation>
    <scope>NUCLEOTIDE SEQUENCE</scope>
</reference>
<keyword evidence="2" id="KW-0813">Transport</keyword>
<dbReference type="OrthoDB" id="6500128at2759"/>
<dbReference type="Pfam" id="PF00005">
    <property type="entry name" value="ABC_tran"/>
    <property type="match status" value="1"/>
</dbReference>
<dbReference type="GO" id="GO:0016887">
    <property type="term" value="F:ATP hydrolysis activity"/>
    <property type="evidence" value="ECO:0007669"/>
    <property type="project" value="InterPro"/>
</dbReference>
<dbReference type="CDD" id="cd03244">
    <property type="entry name" value="ABCC_MRP_domain2"/>
    <property type="match status" value="1"/>
</dbReference>
<dbReference type="FunFam" id="3.40.50.300:FF:000163">
    <property type="entry name" value="Multidrug resistance-associated protein member 4"/>
    <property type="match status" value="1"/>
</dbReference>
<keyword evidence="11" id="KW-1185">Reference proteome</keyword>
<evidence type="ECO:0000259" key="8">
    <source>
        <dbReference type="PROSITE" id="PS50893"/>
    </source>
</evidence>
<evidence type="ECO:0000256" key="4">
    <source>
        <dbReference type="ARBA" id="ARBA00022741"/>
    </source>
</evidence>
<evidence type="ECO:0000256" key="6">
    <source>
        <dbReference type="ARBA" id="ARBA00022989"/>
    </source>
</evidence>
<dbReference type="PROSITE" id="PS50893">
    <property type="entry name" value="ABC_TRANSPORTER_2"/>
    <property type="match status" value="1"/>
</dbReference>
<name>A0A814U157_9BILA</name>
<dbReference type="AlphaFoldDB" id="A0A814U157"/>
<dbReference type="GO" id="GO:0016020">
    <property type="term" value="C:membrane"/>
    <property type="evidence" value="ECO:0007669"/>
    <property type="project" value="UniProtKB-SubCell"/>
</dbReference>
<dbReference type="GO" id="GO:0042626">
    <property type="term" value="F:ATPase-coupled transmembrane transporter activity"/>
    <property type="evidence" value="ECO:0007669"/>
    <property type="project" value="TreeGrafter"/>
</dbReference>
<dbReference type="EMBL" id="CAJNOQ010007399">
    <property type="protein sequence ID" value="CAF1167440.1"/>
    <property type="molecule type" value="Genomic_DNA"/>
</dbReference>
<dbReference type="PANTHER" id="PTHR24223">
    <property type="entry name" value="ATP-BINDING CASSETTE SUB-FAMILY C"/>
    <property type="match status" value="1"/>
</dbReference>
<dbReference type="Proteomes" id="UP000681722">
    <property type="component" value="Unassembled WGS sequence"/>
</dbReference>
<keyword evidence="4" id="KW-0547">Nucleotide-binding</keyword>
<evidence type="ECO:0000313" key="11">
    <source>
        <dbReference type="Proteomes" id="UP000663829"/>
    </source>
</evidence>
<sequence>MLFNKQLDAAEIALSVSYSLNILGSIQWMIRQSVEVESQMTAVERVLEYCHLEQESPSHTNYRPNANWPSCGEINFKNVSFRYSNDSPFVLKNLTLTIYSGEKIGIVGRTGAGKSSFIQTLFRMAEPTGQIYIDNVDIFQLGLYDLRRRISIIPQDPVLFTGTVRYNLDPFGDYSDIEIWKALEEVQLKSFVEKNMSNSLKSLVSESGSNLSVGQKQLICLARAILKKSKILVIDEATANVDNATDEFIQNSIREKFKHCTVLTIAHRLRTVVDNDRIMVMNAGELVEFDSPYSLLENPTSYLTDLVRQTGAAEFDHLRGLAKLAYLRTSVDQQTKQYVDNKNIQSEHFDNSNGEETEQLLKSDHLVV</sequence>
<evidence type="ECO:0000256" key="7">
    <source>
        <dbReference type="ARBA" id="ARBA00023136"/>
    </source>
</evidence>
<gene>
    <name evidence="9" type="ORF">GPM918_LOCUS21999</name>
    <name evidence="10" type="ORF">SRO942_LOCUS21995</name>
</gene>
<evidence type="ECO:0000256" key="1">
    <source>
        <dbReference type="ARBA" id="ARBA00004141"/>
    </source>
</evidence>
<keyword evidence="7" id="KW-0472">Membrane</keyword>
<dbReference type="Proteomes" id="UP000663829">
    <property type="component" value="Unassembled WGS sequence"/>
</dbReference>
<dbReference type="SUPFAM" id="SSF90123">
    <property type="entry name" value="ABC transporter transmembrane region"/>
    <property type="match status" value="1"/>
</dbReference>
<dbReference type="PROSITE" id="PS00211">
    <property type="entry name" value="ABC_TRANSPORTER_1"/>
    <property type="match status" value="1"/>
</dbReference>
<dbReference type="Gene3D" id="3.40.50.300">
    <property type="entry name" value="P-loop containing nucleotide triphosphate hydrolases"/>
    <property type="match status" value="1"/>
</dbReference>
<evidence type="ECO:0000313" key="10">
    <source>
        <dbReference type="EMBL" id="CAF3931006.1"/>
    </source>
</evidence>
<evidence type="ECO:0000313" key="9">
    <source>
        <dbReference type="EMBL" id="CAF1167440.1"/>
    </source>
</evidence>
<dbReference type="InterPro" id="IPR050173">
    <property type="entry name" value="ABC_transporter_C-like"/>
</dbReference>
<dbReference type="InterPro" id="IPR036640">
    <property type="entry name" value="ABC1_TM_sf"/>
</dbReference>
<dbReference type="Gene3D" id="1.20.1560.10">
    <property type="entry name" value="ABC transporter type 1, transmembrane domain"/>
    <property type="match status" value="1"/>
</dbReference>